<dbReference type="OrthoDB" id="9981734at2"/>
<keyword evidence="2" id="KW-1185">Reference proteome</keyword>
<gene>
    <name evidence="1" type="ORF">EU556_08220</name>
</gene>
<evidence type="ECO:0000313" key="2">
    <source>
        <dbReference type="Proteomes" id="UP000298337"/>
    </source>
</evidence>
<dbReference type="Proteomes" id="UP000298337">
    <property type="component" value="Unassembled WGS sequence"/>
</dbReference>
<accession>A0A4Z0P6G8</accession>
<proteinExistence type="predicted"/>
<dbReference type="AlphaFoldDB" id="A0A4Z0P6G8"/>
<comment type="caution">
    <text evidence="1">The sequence shown here is derived from an EMBL/GenBank/DDBJ whole genome shotgun (WGS) entry which is preliminary data.</text>
</comment>
<evidence type="ECO:0000313" key="1">
    <source>
        <dbReference type="EMBL" id="TGE07729.1"/>
    </source>
</evidence>
<sequence length="66" mass="7589">MEEYSPTLQDWVAKQLAQADKPTFQKLLAYYRTRGGPGLQLAESEAVRRGIAYPQPFTLLPDEYRN</sequence>
<protein>
    <submittedName>
        <fullName evidence="1">Uncharacterized protein</fullName>
    </submittedName>
</protein>
<reference evidence="1 2" key="1">
    <citation type="submission" date="2019-04" db="EMBL/GenBank/DDBJ databases">
        <authorList>
            <person name="Feng G."/>
            <person name="Zhang J."/>
            <person name="Zhu H."/>
        </authorList>
    </citation>
    <scope>NUCLEOTIDE SEQUENCE [LARGE SCALE GENOMIC DNA]</scope>
    <source>
        <strain evidence="1 2">92R-1</strain>
    </source>
</reference>
<name>A0A4Z0P6G8_9BACT</name>
<dbReference type="RefSeq" id="WP_135433081.1">
    <property type="nucleotide sequence ID" value="NZ_SRLA01000002.1"/>
</dbReference>
<dbReference type="EMBL" id="SRLA01000002">
    <property type="protein sequence ID" value="TGE07729.1"/>
    <property type="molecule type" value="Genomic_DNA"/>
</dbReference>
<organism evidence="1 2">
    <name type="scientific">Hymenobacter fodinae</name>
    <dbReference type="NCBI Taxonomy" id="2510796"/>
    <lineage>
        <taxon>Bacteria</taxon>
        <taxon>Pseudomonadati</taxon>
        <taxon>Bacteroidota</taxon>
        <taxon>Cytophagia</taxon>
        <taxon>Cytophagales</taxon>
        <taxon>Hymenobacteraceae</taxon>
        <taxon>Hymenobacter</taxon>
    </lineage>
</organism>